<dbReference type="Proteomes" id="UP000008206">
    <property type="component" value="Chromosome"/>
</dbReference>
<feature type="transmembrane region" description="Helical" evidence="1">
    <location>
        <begin position="60"/>
        <end position="77"/>
    </location>
</feature>
<reference evidence="3" key="1">
    <citation type="journal article" date="2011" name="MBio">
        <title>Novel metabolic attributes of the genus Cyanothece, comprising a group of unicellular nitrogen-fixing Cyanobacteria.</title>
        <authorList>
            <person name="Bandyopadhyay A."/>
            <person name="Elvitigala T."/>
            <person name="Welsh E."/>
            <person name="Stockel J."/>
            <person name="Liberton M."/>
            <person name="Min H."/>
            <person name="Sherman L.A."/>
            <person name="Pakrasi H.B."/>
        </authorList>
    </citation>
    <scope>NUCLEOTIDE SEQUENCE [LARGE SCALE GENOMIC DNA]</scope>
    <source>
        <strain evidence="3">PCC 7822</strain>
    </source>
</reference>
<keyword evidence="1" id="KW-0812">Transmembrane</keyword>
<protein>
    <submittedName>
        <fullName evidence="2">Uncharacterized protein</fullName>
    </submittedName>
</protein>
<dbReference type="AlphaFoldDB" id="E0UAU7"/>
<sequence>MSQLPQQIFSELLPPEQIVSSLRDTIPSLMFWLARLDPKDTDVIAQFQQSFKHFVQSGQVWALLIGVVIGYLFRGFTSY</sequence>
<keyword evidence="1" id="KW-1133">Transmembrane helix</keyword>
<dbReference type="KEGG" id="cyj:Cyan7822_3114"/>
<keyword evidence="1" id="KW-0472">Membrane</keyword>
<dbReference type="HOGENOM" id="CLU_192956_2_0_3"/>
<dbReference type="STRING" id="497965.Cyan7822_3114"/>
<organism evidence="2 3">
    <name type="scientific">Gloeothece verrucosa (strain PCC 7822)</name>
    <name type="common">Cyanothece sp. (strain PCC 7822)</name>
    <dbReference type="NCBI Taxonomy" id="497965"/>
    <lineage>
        <taxon>Bacteria</taxon>
        <taxon>Bacillati</taxon>
        <taxon>Cyanobacteriota</taxon>
        <taxon>Cyanophyceae</taxon>
        <taxon>Oscillatoriophycideae</taxon>
        <taxon>Chroococcales</taxon>
        <taxon>Aphanothecaceae</taxon>
        <taxon>Gloeothece</taxon>
        <taxon>Gloeothece verrucosa</taxon>
    </lineage>
</organism>
<dbReference type="eggNOG" id="ENOG5031Y33">
    <property type="taxonomic scope" value="Bacteria"/>
</dbReference>
<keyword evidence="3" id="KW-1185">Reference proteome</keyword>
<accession>E0UAU7</accession>
<gene>
    <name evidence="2" type="ordered locus">Cyan7822_3114</name>
</gene>
<evidence type="ECO:0000313" key="3">
    <source>
        <dbReference type="Proteomes" id="UP000008206"/>
    </source>
</evidence>
<name>E0UAU7_GLOV7</name>
<dbReference type="RefSeq" id="WP_013323162.1">
    <property type="nucleotide sequence ID" value="NC_014501.1"/>
</dbReference>
<evidence type="ECO:0000256" key="1">
    <source>
        <dbReference type="SAM" id="Phobius"/>
    </source>
</evidence>
<proteinExistence type="predicted"/>
<evidence type="ECO:0000313" key="2">
    <source>
        <dbReference type="EMBL" id="ADN15069.1"/>
    </source>
</evidence>
<dbReference type="EMBL" id="CP002198">
    <property type="protein sequence ID" value="ADN15069.1"/>
    <property type="molecule type" value="Genomic_DNA"/>
</dbReference>